<feature type="compositionally biased region" description="Polar residues" evidence="1">
    <location>
        <begin position="31"/>
        <end position="43"/>
    </location>
</feature>
<organism evidence="2 3">
    <name type="scientific">Penicillium subrubescens</name>
    <dbReference type="NCBI Taxonomy" id="1316194"/>
    <lineage>
        <taxon>Eukaryota</taxon>
        <taxon>Fungi</taxon>
        <taxon>Dikarya</taxon>
        <taxon>Ascomycota</taxon>
        <taxon>Pezizomycotina</taxon>
        <taxon>Eurotiomycetes</taxon>
        <taxon>Eurotiomycetidae</taxon>
        <taxon>Eurotiales</taxon>
        <taxon>Aspergillaceae</taxon>
        <taxon>Penicillium</taxon>
    </lineage>
</organism>
<reference evidence="2 3" key="1">
    <citation type="submission" date="2016-10" db="EMBL/GenBank/DDBJ databases">
        <title>Genome sequence of the ascomycete fungus Penicillium subrubescens.</title>
        <authorList>
            <person name="De Vries R.P."/>
            <person name="Peng M."/>
            <person name="Dilokpimol A."/>
            <person name="Hilden K."/>
            <person name="Makela M.R."/>
            <person name="Grigoriev I."/>
            <person name="Riley R."/>
            <person name="Granchi Z."/>
        </authorList>
    </citation>
    <scope>NUCLEOTIDE SEQUENCE [LARGE SCALE GENOMIC DNA]</scope>
    <source>
        <strain evidence="2 3">CBS 132785</strain>
    </source>
</reference>
<name>A0A1Q5TCI7_9EURO</name>
<proteinExistence type="predicted"/>
<gene>
    <name evidence="2" type="ORF">PENSUB_9847</name>
</gene>
<sequence>MGKLVKLLGSGIGLTSEAIHAARSRSRSRCDQPSSSAGPTNSAPPEYVEVADDTAEGLIRSGQAERVVNTGDEKPLSKATEAGYDPDGDSSESEDLEALGQDEAAWELDDMAERMRLPTYDESEAAAAAEPEDVKVKKEEEMVRDLVRRAGSPPHPPQRIPCPVIIPQRRPRNKDRGFVRAYAPVLGDCGISQEVFLQFLEDWDKASKASPWIDVVFLAAGIVGFVPDVAAQVVGTVVQVVAGTARELQSRSRRNTFLDRVNEDLLMPRGLYAMIMAFKDEIPGQQSGPLYRLSSSIGKTLFVSEKLDINQTVAKYTNPEPEMSKLKKGLKDIRLTSGQTRGQIELPEAAELVFPDLDRVAEEALEGDGKGKEPGTRDKFKNAGAWVQDYLDRRGQAFYEVEHQGSSLAVPSSDRKSMTSRYNDPNHPANSGSLISLLTGGAVNPAARRQAKREARQERRQVKREYKDSRRVAHGRAPRGPRRVKRKAQRKTIIKKLMQKDVLYLLVVNLPSQEEVQESVTQLEQVMAQTGGH</sequence>
<dbReference type="PANTHER" id="PTHR38887:SF1">
    <property type="entry name" value="RAS MODIFICATION PROTEIN ERF4"/>
    <property type="match status" value="1"/>
</dbReference>
<dbReference type="AlphaFoldDB" id="A0A1Q5TCI7"/>
<feature type="compositionally biased region" description="Basic and acidic residues" evidence="1">
    <location>
        <begin position="452"/>
        <end position="471"/>
    </location>
</feature>
<evidence type="ECO:0000256" key="1">
    <source>
        <dbReference type="SAM" id="MobiDB-lite"/>
    </source>
</evidence>
<dbReference type="OrthoDB" id="3433125at2759"/>
<dbReference type="InterPro" id="IPR053221">
    <property type="entry name" value="Burnettramic_acid_biosynth"/>
</dbReference>
<evidence type="ECO:0000313" key="2">
    <source>
        <dbReference type="EMBL" id="OKO97921.1"/>
    </source>
</evidence>
<feature type="compositionally biased region" description="Polar residues" evidence="1">
    <location>
        <begin position="419"/>
        <end position="436"/>
    </location>
</feature>
<protein>
    <submittedName>
        <fullName evidence="2">Uncharacterized protein</fullName>
    </submittedName>
</protein>
<evidence type="ECO:0000313" key="3">
    <source>
        <dbReference type="Proteomes" id="UP000186955"/>
    </source>
</evidence>
<feature type="region of interest" description="Disordered" evidence="1">
    <location>
        <begin position="405"/>
        <end position="489"/>
    </location>
</feature>
<dbReference type="EMBL" id="MNBE01000683">
    <property type="protein sequence ID" value="OKO97921.1"/>
    <property type="molecule type" value="Genomic_DNA"/>
</dbReference>
<feature type="region of interest" description="Disordered" evidence="1">
    <location>
        <begin position="60"/>
        <end position="98"/>
    </location>
</feature>
<feature type="region of interest" description="Disordered" evidence="1">
    <location>
        <begin position="21"/>
        <end position="46"/>
    </location>
</feature>
<dbReference type="Proteomes" id="UP000186955">
    <property type="component" value="Unassembled WGS sequence"/>
</dbReference>
<feature type="compositionally biased region" description="Basic residues" evidence="1">
    <location>
        <begin position="472"/>
        <end position="489"/>
    </location>
</feature>
<comment type="caution">
    <text evidence="2">The sequence shown here is derived from an EMBL/GenBank/DDBJ whole genome shotgun (WGS) entry which is preliminary data.</text>
</comment>
<feature type="compositionally biased region" description="Acidic residues" evidence="1">
    <location>
        <begin position="84"/>
        <end position="97"/>
    </location>
</feature>
<keyword evidence="3" id="KW-1185">Reference proteome</keyword>
<dbReference type="PANTHER" id="PTHR38887">
    <property type="entry name" value="CHROMOSOME 21, WHOLE GENOME SHOTGUN SEQUENCE"/>
    <property type="match status" value="1"/>
</dbReference>
<accession>A0A1Q5TCI7</accession>